<protein>
    <recommendedName>
        <fullName evidence="5">Transmembrane protein</fullName>
    </recommendedName>
</protein>
<gene>
    <name evidence="3" type="ORF">J5837_07200</name>
</gene>
<feature type="transmembrane region" description="Helical" evidence="2">
    <location>
        <begin position="21"/>
        <end position="36"/>
    </location>
</feature>
<reference evidence="3" key="1">
    <citation type="journal article" date="2016" name="Int. J. Syst. Evol. Microbiol.">
        <title>Pseudoxanthomonas helianthi sp. nov., isolated from roots of Jerusalem artichoke (Helianthus tuberosus).</title>
        <authorList>
            <person name="Kittiwongwattana C."/>
            <person name="Thawai C."/>
        </authorList>
    </citation>
    <scope>NUCLEOTIDE SEQUENCE</scope>
    <source>
        <strain evidence="3">110414</strain>
    </source>
</reference>
<evidence type="ECO:0000256" key="1">
    <source>
        <dbReference type="SAM" id="MobiDB-lite"/>
    </source>
</evidence>
<feature type="transmembrane region" description="Helical" evidence="2">
    <location>
        <begin position="42"/>
        <end position="61"/>
    </location>
</feature>
<dbReference type="Proteomes" id="UP000673447">
    <property type="component" value="Unassembled WGS sequence"/>
</dbReference>
<proteinExistence type="predicted"/>
<feature type="region of interest" description="Disordered" evidence="1">
    <location>
        <begin position="77"/>
        <end position="99"/>
    </location>
</feature>
<dbReference type="RefSeq" id="WP_210535991.1">
    <property type="nucleotide sequence ID" value="NZ_JAGKTC010000001.1"/>
</dbReference>
<evidence type="ECO:0000313" key="3">
    <source>
        <dbReference type="EMBL" id="MBP3984211.1"/>
    </source>
</evidence>
<sequence length="99" mass="11321">MPQFVASRHSRPLVDPRLERGLRMAVAAGLVLSLLLPLRSEWFGLTSLWLLGMPLSAWWALHRFRLPMPVAVAARRRRRTGGQARRRNPLSAKRFLRAA</sequence>
<dbReference type="EMBL" id="JAGKTC010000001">
    <property type="protein sequence ID" value="MBP3984211.1"/>
    <property type="molecule type" value="Genomic_DNA"/>
</dbReference>
<keyword evidence="2" id="KW-0812">Transmembrane</keyword>
<evidence type="ECO:0000256" key="2">
    <source>
        <dbReference type="SAM" id="Phobius"/>
    </source>
</evidence>
<evidence type="ECO:0008006" key="5">
    <source>
        <dbReference type="Google" id="ProtNLM"/>
    </source>
</evidence>
<keyword evidence="2" id="KW-1133">Transmembrane helix</keyword>
<organism evidence="3 4">
    <name type="scientific">Pseudoxanthomonas helianthi</name>
    <dbReference type="NCBI Taxonomy" id="1453541"/>
    <lineage>
        <taxon>Bacteria</taxon>
        <taxon>Pseudomonadati</taxon>
        <taxon>Pseudomonadota</taxon>
        <taxon>Gammaproteobacteria</taxon>
        <taxon>Lysobacterales</taxon>
        <taxon>Lysobacteraceae</taxon>
        <taxon>Pseudoxanthomonas</taxon>
    </lineage>
</organism>
<name>A0A941ATF6_9GAMM</name>
<comment type="caution">
    <text evidence="3">The sequence shown here is derived from an EMBL/GenBank/DDBJ whole genome shotgun (WGS) entry which is preliminary data.</text>
</comment>
<dbReference type="AlphaFoldDB" id="A0A941ATF6"/>
<reference evidence="3" key="2">
    <citation type="submission" date="2021-03" db="EMBL/GenBank/DDBJ databases">
        <authorList>
            <person name="Cao W."/>
        </authorList>
    </citation>
    <scope>NUCLEOTIDE SEQUENCE</scope>
    <source>
        <strain evidence="3">110414</strain>
    </source>
</reference>
<keyword evidence="4" id="KW-1185">Reference proteome</keyword>
<accession>A0A941ATF6</accession>
<evidence type="ECO:0000313" key="4">
    <source>
        <dbReference type="Proteomes" id="UP000673447"/>
    </source>
</evidence>
<keyword evidence="2" id="KW-0472">Membrane</keyword>